<dbReference type="InterPro" id="IPR023042">
    <property type="entry name" value="Peptidase_M17_leu_NH2_pept"/>
</dbReference>
<feature type="binding site" evidence="8">
    <location>
        <position position="356"/>
    </location>
    <ligand>
        <name>Mn(2+)</name>
        <dbReference type="ChEBI" id="CHEBI:29035"/>
        <label>2</label>
    </ligand>
</feature>
<comment type="catalytic activity">
    <reaction evidence="1 8">
        <text>Release of an N-terminal amino acid, Xaa-|-Yaa-, in which Xaa is preferably Leu, but may be other amino acids including Pro although not Arg or Lys, and Yaa may be Pro. Amino acid amides and methyl esters are also readily hydrolyzed, but rates on arylamides are exceedingly low.</text>
        <dbReference type="EC" id="3.4.11.1"/>
    </reaction>
</comment>
<feature type="domain" description="Cytosol aminopeptidase" evidence="10">
    <location>
        <begin position="352"/>
        <end position="359"/>
    </location>
</feature>
<dbReference type="EC" id="3.4.11.1" evidence="8"/>
<feature type="active site" evidence="8">
    <location>
        <position position="284"/>
    </location>
</feature>
<dbReference type="PANTHER" id="PTHR11963">
    <property type="entry name" value="LEUCINE AMINOPEPTIDASE-RELATED"/>
    <property type="match status" value="1"/>
</dbReference>
<evidence type="ECO:0000313" key="12">
    <source>
        <dbReference type="Proteomes" id="UP000626370"/>
    </source>
</evidence>
<dbReference type="RefSeq" id="WP_189378519.1">
    <property type="nucleotide sequence ID" value="NZ_BNAH01000009.1"/>
</dbReference>
<keyword evidence="8" id="KW-0479">Metal-binding</keyword>
<dbReference type="InterPro" id="IPR000819">
    <property type="entry name" value="Peptidase_M17_C"/>
</dbReference>
<keyword evidence="8" id="KW-0963">Cytoplasm</keyword>
<evidence type="ECO:0000259" key="10">
    <source>
        <dbReference type="PROSITE" id="PS00631"/>
    </source>
</evidence>
<evidence type="ECO:0000256" key="9">
    <source>
        <dbReference type="SAM" id="SignalP"/>
    </source>
</evidence>
<evidence type="ECO:0000256" key="6">
    <source>
        <dbReference type="ARBA" id="ARBA00022801"/>
    </source>
</evidence>
<feature type="binding site" evidence="8">
    <location>
        <position position="272"/>
    </location>
    <ligand>
        <name>Mn(2+)</name>
        <dbReference type="ChEBI" id="CHEBI:29035"/>
        <label>2</label>
    </ligand>
</feature>
<evidence type="ECO:0000256" key="3">
    <source>
        <dbReference type="ARBA" id="ARBA00009528"/>
    </source>
</evidence>
<dbReference type="SUPFAM" id="SSF52949">
    <property type="entry name" value="Macro domain-like"/>
    <property type="match status" value="1"/>
</dbReference>
<comment type="catalytic activity">
    <reaction evidence="2 8">
        <text>Release of an N-terminal amino acid, preferentially leucine, but not glutamic or aspartic acids.</text>
        <dbReference type="EC" id="3.4.11.10"/>
    </reaction>
</comment>
<dbReference type="SUPFAM" id="SSF53187">
    <property type="entry name" value="Zn-dependent exopeptidases"/>
    <property type="match status" value="1"/>
</dbReference>
<protein>
    <recommendedName>
        <fullName evidence="8">Probable cytosol aminopeptidase</fullName>
        <ecNumber evidence="8">3.4.11.1</ecNumber>
    </recommendedName>
    <alternativeName>
        <fullName evidence="8">Leucine aminopeptidase</fullName>
        <shortName evidence="8">LAP</shortName>
        <ecNumber evidence="8">3.4.11.10</ecNumber>
    </alternativeName>
    <alternativeName>
        <fullName evidence="8">Leucyl aminopeptidase</fullName>
    </alternativeName>
</protein>
<feature type="binding site" evidence="8">
    <location>
        <position position="277"/>
    </location>
    <ligand>
        <name>Mn(2+)</name>
        <dbReference type="ChEBI" id="CHEBI:29035"/>
        <label>1</label>
    </ligand>
</feature>
<dbReference type="HAMAP" id="MF_00181">
    <property type="entry name" value="Cytosol_peptidase_M17"/>
    <property type="match status" value="1"/>
</dbReference>
<evidence type="ECO:0000313" key="11">
    <source>
        <dbReference type="EMBL" id="GHE93954.1"/>
    </source>
</evidence>
<dbReference type="Pfam" id="PF00883">
    <property type="entry name" value="Peptidase_M17"/>
    <property type="match status" value="1"/>
</dbReference>
<comment type="function">
    <text evidence="8">Presumably involved in the processing and regular turnover of intracellular proteins. Catalyzes the removal of unsubstituted N-terminal amino acids from various peptides.</text>
</comment>
<feature type="active site" evidence="8">
    <location>
        <position position="358"/>
    </location>
</feature>
<name>A0ABQ3IWD9_9GAMM</name>
<sequence length="503" mass="53691">MLKLTKIALATALLSTTTLSNAENFSFKTQVDTQSDTLVVFHGKNTVGDTFSHYDKKTEGQLSKAIKAEKFEGGTGKFVTILAPHNLDYERVLIVGVDDNALSKNKLSKLGGDLSAQLEQDNIETITIAADGLGQNNAQATALLAHGINLRAYRFDKYQKEKRQSKNYFFDVDNGQQSQDAYTPLSYIESGVFLARDLTSETATEMTPIEFADAAKSLKKLGVKVKVLTPKDLKKLNMGALEGVGRGSTSGSRLVVAHYEGSKDAPIALAGKGITFDSGGYNIKTHSSIAHMKVDMAGAAAALGTVKALALSKAKVNVVAVMGMAANMISENSVAPGDVLTTAEGLTIEITNTDAEGRLVLSDTMWYARTKYKPSILVDLATLTGSKVGAVGNEYAALFSEDDQLVEELTFAGKQVNENLWRLPLGYKDKLKSNIADLRNTGTGGPGATTAATFLQHFAGDVRWAHLDIAGNALASSSKGEVPKGGTGYGVRLLTEWILHKAN</sequence>
<accession>A0ABQ3IWD9</accession>
<feature type="signal peptide" evidence="9">
    <location>
        <begin position="1"/>
        <end position="22"/>
    </location>
</feature>
<gene>
    <name evidence="11" type="primary">pepA1</name>
    <name evidence="8" type="synonym">pepA</name>
    <name evidence="11" type="ORF">GCM10011501_24230</name>
</gene>
<dbReference type="Proteomes" id="UP000626370">
    <property type="component" value="Unassembled WGS sequence"/>
</dbReference>
<keyword evidence="4 8" id="KW-0031">Aminopeptidase</keyword>
<evidence type="ECO:0000256" key="1">
    <source>
        <dbReference type="ARBA" id="ARBA00000135"/>
    </source>
</evidence>
<keyword evidence="5 8" id="KW-0645">Protease</keyword>
<feature type="binding site" evidence="8">
    <location>
        <position position="356"/>
    </location>
    <ligand>
        <name>Mn(2+)</name>
        <dbReference type="ChEBI" id="CHEBI:29035"/>
        <label>1</label>
    </ligand>
</feature>
<dbReference type="Gene3D" id="3.40.220.10">
    <property type="entry name" value="Leucine Aminopeptidase, subunit E, domain 1"/>
    <property type="match status" value="1"/>
</dbReference>
<feature type="chain" id="PRO_5047438786" description="Probable cytosol aminopeptidase" evidence="9">
    <location>
        <begin position="23"/>
        <end position="503"/>
    </location>
</feature>
<dbReference type="PANTHER" id="PTHR11963:SF23">
    <property type="entry name" value="CYTOSOL AMINOPEPTIDASE"/>
    <property type="match status" value="1"/>
</dbReference>
<evidence type="ECO:0000256" key="7">
    <source>
        <dbReference type="ARBA" id="ARBA00023211"/>
    </source>
</evidence>
<evidence type="ECO:0000256" key="5">
    <source>
        <dbReference type="ARBA" id="ARBA00022670"/>
    </source>
</evidence>
<comment type="caution">
    <text evidence="11">The sequence shown here is derived from an EMBL/GenBank/DDBJ whole genome shotgun (WGS) entry which is preliminary data.</text>
</comment>
<proteinExistence type="inferred from homology"/>
<dbReference type="Pfam" id="PF02789">
    <property type="entry name" value="Peptidase_M17_N"/>
    <property type="match status" value="1"/>
</dbReference>
<dbReference type="NCBIfam" id="NF002077">
    <property type="entry name" value="PRK00913.2-4"/>
    <property type="match status" value="1"/>
</dbReference>
<comment type="cofactor">
    <cofactor evidence="8">
        <name>Mn(2+)</name>
        <dbReference type="ChEBI" id="CHEBI:29035"/>
    </cofactor>
    <text evidence="8">Binds 2 manganese ions per subunit.</text>
</comment>
<evidence type="ECO:0000256" key="4">
    <source>
        <dbReference type="ARBA" id="ARBA00022438"/>
    </source>
</evidence>
<feature type="binding site" evidence="8">
    <location>
        <position position="277"/>
    </location>
    <ligand>
        <name>Mn(2+)</name>
        <dbReference type="ChEBI" id="CHEBI:29035"/>
        <label>2</label>
    </ligand>
</feature>
<dbReference type="EMBL" id="BNAH01000009">
    <property type="protein sequence ID" value="GHE93954.1"/>
    <property type="molecule type" value="Genomic_DNA"/>
</dbReference>
<keyword evidence="9" id="KW-0732">Signal</keyword>
<dbReference type="PROSITE" id="PS00631">
    <property type="entry name" value="CYTOSOL_AP"/>
    <property type="match status" value="1"/>
</dbReference>
<feature type="binding site" evidence="8">
    <location>
        <position position="295"/>
    </location>
    <ligand>
        <name>Mn(2+)</name>
        <dbReference type="ChEBI" id="CHEBI:29035"/>
        <label>2</label>
    </ligand>
</feature>
<keyword evidence="12" id="KW-1185">Reference proteome</keyword>
<dbReference type="EC" id="3.4.11.10" evidence="8"/>
<reference evidence="12" key="1">
    <citation type="journal article" date="2019" name="Int. J. Syst. Evol. Microbiol.">
        <title>The Global Catalogue of Microorganisms (GCM) 10K type strain sequencing project: providing services to taxonomists for standard genome sequencing and annotation.</title>
        <authorList>
            <consortium name="The Broad Institute Genomics Platform"/>
            <consortium name="The Broad Institute Genome Sequencing Center for Infectious Disease"/>
            <person name="Wu L."/>
            <person name="Ma J."/>
        </authorList>
    </citation>
    <scope>NUCLEOTIDE SEQUENCE [LARGE SCALE GENOMIC DNA]</scope>
    <source>
        <strain evidence="12">CGMCC 1.15922</strain>
    </source>
</reference>
<dbReference type="PRINTS" id="PR00481">
    <property type="entry name" value="LAMNOPPTDASE"/>
</dbReference>
<keyword evidence="7 8" id="KW-0464">Manganese</keyword>
<dbReference type="InterPro" id="IPR011356">
    <property type="entry name" value="Leucine_aapep/pepB"/>
</dbReference>
<dbReference type="GO" id="GO:0004177">
    <property type="term" value="F:aminopeptidase activity"/>
    <property type="evidence" value="ECO:0007669"/>
    <property type="project" value="UniProtKB-KW"/>
</dbReference>
<comment type="similarity">
    <text evidence="3 8">Belongs to the peptidase M17 family.</text>
</comment>
<dbReference type="CDD" id="cd00433">
    <property type="entry name" value="Peptidase_M17"/>
    <property type="match status" value="1"/>
</dbReference>
<dbReference type="Gene3D" id="3.40.630.10">
    <property type="entry name" value="Zn peptidases"/>
    <property type="match status" value="1"/>
</dbReference>
<dbReference type="InterPro" id="IPR043472">
    <property type="entry name" value="Macro_dom-like"/>
</dbReference>
<evidence type="ECO:0000256" key="8">
    <source>
        <dbReference type="HAMAP-Rule" id="MF_00181"/>
    </source>
</evidence>
<organism evidence="11 12">
    <name type="scientific">Thalassotalea profundi</name>
    <dbReference type="NCBI Taxonomy" id="2036687"/>
    <lineage>
        <taxon>Bacteria</taxon>
        <taxon>Pseudomonadati</taxon>
        <taxon>Pseudomonadota</taxon>
        <taxon>Gammaproteobacteria</taxon>
        <taxon>Alteromonadales</taxon>
        <taxon>Colwelliaceae</taxon>
        <taxon>Thalassotalea</taxon>
    </lineage>
</organism>
<feature type="binding site" evidence="8">
    <location>
        <position position="354"/>
    </location>
    <ligand>
        <name>Mn(2+)</name>
        <dbReference type="ChEBI" id="CHEBI:29035"/>
        <label>1</label>
    </ligand>
</feature>
<evidence type="ECO:0000256" key="2">
    <source>
        <dbReference type="ARBA" id="ARBA00000967"/>
    </source>
</evidence>
<comment type="subcellular location">
    <subcellularLocation>
        <location evidence="8">Cytoplasm</location>
    </subcellularLocation>
</comment>
<keyword evidence="6 8" id="KW-0378">Hydrolase</keyword>
<dbReference type="InterPro" id="IPR008283">
    <property type="entry name" value="Peptidase_M17_N"/>
</dbReference>